<keyword evidence="3" id="KW-1185">Reference proteome</keyword>
<name>A0A7J7YA75_PIPKU</name>
<evidence type="ECO:0000313" key="2">
    <source>
        <dbReference type="EMBL" id="KAF6358536.1"/>
    </source>
</evidence>
<feature type="region of interest" description="Disordered" evidence="1">
    <location>
        <begin position="117"/>
        <end position="138"/>
    </location>
</feature>
<evidence type="ECO:0000313" key="3">
    <source>
        <dbReference type="Proteomes" id="UP000558488"/>
    </source>
</evidence>
<proteinExistence type="predicted"/>
<feature type="compositionally biased region" description="Pro residues" evidence="1">
    <location>
        <begin position="120"/>
        <end position="130"/>
    </location>
</feature>
<protein>
    <submittedName>
        <fullName evidence="2">Uncharacterized protein</fullName>
    </submittedName>
</protein>
<organism evidence="2 3">
    <name type="scientific">Pipistrellus kuhlii</name>
    <name type="common">Kuhl's pipistrelle</name>
    <dbReference type="NCBI Taxonomy" id="59472"/>
    <lineage>
        <taxon>Eukaryota</taxon>
        <taxon>Metazoa</taxon>
        <taxon>Chordata</taxon>
        <taxon>Craniata</taxon>
        <taxon>Vertebrata</taxon>
        <taxon>Euteleostomi</taxon>
        <taxon>Mammalia</taxon>
        <taxon>Eutheria</taxon>
        <taxon>Laurasiatheria</taxon>
        <taxon>Chiroptera</taxon>
        <taxon>Yangochiroptera</taxon>
        <taxon>Vespertilionidae</taxon>
        <taxon>Pipistrellus</taxon>
    </lineage>
</organism>
<reference evidence="2 3" key="1">
    <citation type="journal article" date="2020" name="Nature">
        <title>Six reference-quality genomes reveal evolution of bat adaptations.</title>
        <authorList>
            <person name="Jebb D."/>
            <person name="Huang Z."/>
            <person name="Pippel M."/>
            <person name="Hughes G.M."/>
            <person name="Lavrichenko K."/>
            <person name="Devanna P."/>
            <person name="Winkler S."/>
            <person name="Jermiin L.S."/>
            <person name="Skirmuntt E.C."/>
            <person name="Katzourakis A."/>
            <person name="Burkitt-Gray L."/>
            <person name="Ray D.A."/>
            <person name="Sullivan K.A.M."/>
            <person name="Roscito J.G."/>
            <person name="Kirilenko B.M."/>
            <person name="Davalos L.M."/>
            <person name="Corthals A.P."/>
            <person name="Power M.L."/>
            <person name="Jones G."/>
            <person name="Ransome R.D."/>
            <person name="Dechmann D.K.N."/>
            <person name="Locatelli A.G."/>
            <person name="Puechmaille S.J."/>
            <person name="Fedrigo O."/>
            <person name="Jarvis E.D."/>
            <person name="Hiller M."/>
            <person name="Vernes S.C."/>
            <person name="Myers E.W."/>
            <person name="Teeling E.C."/>
        </authorList>
    </citation>
    <scope>NUCLEOTIDE SEQUENCE [LARGE SCALE GENOMIC DNA]</scope>
    <source>
        <strain evidence="2">MPipKuh1</strain>
        <tissue evidence="2">Flight muscle</tissue>
    </source>
</reference>
<dbReference type="EMBL" id="JACAGB010000006">
    <property type="protein sequence ID" value="KAF6358536.1"/>
    <property type="molecule type" value="Genomic_DNA"/>
</dbReference>
<comment type="caution">
    <text evidence="2">The sequence shown here is derived from an EMBL/GenBank/DDBJ whole genome shotgun (WGS) entry which is preliminary data.</text>
</comment>
<evidence type="ECO:0000256" key="1">
    <source>
        <dbReference type="SAM" id="MobiDB-lite"/>
    </source>
</evidence>
<accession>A0A7J7YA75</accession>
<gene>
    <name evidence="2" type="ORF">mPipKuh1_010358</name>
</gene>
<dbReference type="AlphaFoldDB" id="A0A7J7YA75"/>
<dbReference type="Proteomes" id="UP000558488">
    <property type="component" value="Unassembled WGS sequence"/>
</dbReference>
<sequence>MPVFSCIPATYESKKEAGMASIYPRLPTAFPSAPSYSQHQCLNSVCSRTNFSGAGELEALSEQAPPERDGVLVLGGRPNTASVRVCMNWMQMMLLPGEEGFQHSDWLWLEELSIRNTSPGPRPSVTPSPLLPSEGREC</sequence>